<dbReference type="OrthoDB" id="197660at2"/>
<evidence type="ECO:0000256" key="1">
    <source>
        <dbReference type="ARBA" id="ARBA00007596"/>
    </source>
</evidence>
<dbReference type="Proteomes" id="UP000217033">
    <property type="component" value="Unassembled WGS sequence"/>
</dbReference>
<proteinExistence type="inferred from homology"/>
<dbReference type="EMBL" id="NQMN01000002">
    <property type="protein sequence ID" value="PAF54687.1"/>
    <property type="molecule type" value="Genomic_DNA"/>
</dbReference>
<dbReference type="Pfam" id="PF00471">
    <property type="entry name" value="Ribosomal_L33"/>
    <property type="match status" value="1"/>
</dbReference>
<dbReference type="NCBIfam" id="TIGR01023">
    <property type="entry name" value="rpmG_bact"/>
    <property type="match status" value="1"/>
</dbReference>
<dbReference type="GO" id="GO:1990904">
    <property type="term" value="C:ribonucleoprotein complex"/>
    <property type="evidence" value="ECO:0007669"/>
    <property type="project" value="UniProtKB-KW"/>
</dbReference>
<evidence type="ECO:0000256" key="4">
    <source>
        <dbReference type="ARBA" id="ARBA00035176"/>
    </source>
</evidence>
<dbReference type="GO" id="GO:0005737">
    <property type="term" value="C:cytoplasm"/>
    <property type="evidence" value="ECO:0007669"/>
    <property type="project" value="UniProtKB-ARBA"/>
</dbReference>
<dbReference type="Gene3D" id="2.20.28.120">
    <property type="entry name" value="Ribosomal protein L33"/>
    <property type="match status" value="1"/>
</dbReference>
<organism evidence="7 8">
    <name type="scientific">Mycoplasmopsis agassizii</name>
    <dbReference type="NCBI Taxonomy" id="33922"/>
    <lineage>
        <taxon>Bacteria</taxon>
        <taxon>Bacillati</taxon>
        <taxon>Mycoplasmatota</taxon>
        <taxon>Mycoplasmoidales</taxon>
        <taxon>Metamycoplasmataceae</taxon>
        <taxon>Mycoplasmopsis</taxon>
    </lineage>
</organism>
<dbReference type="SUPFAM" id="SSF57829">
    <property type="entry name" value="Zn-binding ribosomal proteins"/>
    <property type="match status" value="1"/>
</dbReference>
<evidence type="ECO:0000256" key="2">
    <source>
        <dbReference type="ARBA" id="ARBA00022980"/>
    </source>
</evidence>
<dbReference type="InterPro" id="IPR038584">
    <property type="entry name" value="Ribosomal_bL33_sf"/>
</dbReference>
<dbReference type="GO" id="GO:0003735">
    <property type="term" value="F:structural constituent of ribosome"/>
    <property type="evidence" value="ECO:0007669"/>
    <property type="project" value="InterPro"/>
</dbReference>
<dbReference type="InterPro" id="IPR011332">
    <property type="entry name" value="Ribosomal_zn-bd"/>
</dbReference>
<keyword evidence="2 5" id="KW-0689">Ribosomal protein</keyword>
<reference evidence="8 9" key="1">
    <citation type="submission" date="2017-08" db="EMBL/GenBank/DDBJ databases">
        <authorList>
            <person name="Alvarez-Ponce D."/>
            <person name="Weitzman C.L."/>
            <person name="Tillett R.L."/>
            <person name="Sandmeier F.C."/>
            <person name="Tracy C.R."/>
        </authorList>
    </citation>
    <scope>NUCLEOTIDE SEQUENCE [LARGE SCALE GENOMIC DNA]</scope>
    <source>
        <strain evidence="8">723</strain>
        <strain evidence="6 9">PS6</strain>
    </source>
</reference>
<evidence type="ECO:0000313" key="7">
    <source>
        <dbReference type="EMBL" id="PAK21104.1"/>
    </source>
</evidence>
<evidence type="ECO:0000313" key="6">
    <source>
        <dbReference type="EMBL" id="PAF54687.1"/>
    </source>
</evidence>
<dbReference type="GO" id="GO:0005840">
    <property type="term" value="C:ribosome"/>
    <property type="evidence" value="ECO:0007669"/>
    <property type="project" value="UniProtKB-KW"/>
</dbReference>
<evidence type="ECO:0000313" key="9">
    <source>
        <dbReference type="Proteomes" id="UP000217033"/>
    </source>
</evidence>
<comment type="caution">
    <text evidence="7">The sequence shown here is derived from an EMBL/GenBank/DDBJ whole genome shotgun (WGS) entry which is preliminary data.</text>
</comment>
<dbReference type="HAMAP" id="MF_00294">
    <property type="entry name" value="Ribosomal_bL33"/>
    <property type="match status" value="1"/>
</dbReference>
<dbReference type="RefSeq" id="WP_084231983.1">
    <property type="nucleotide sequence ID" value="NZ_CP166874.1"/>
</dbReference>
<evidence type="ECO:0000313" key="8">
    <source>
        <dbReference type="Proteomes" id="UP000216943"/>
    </source>
</evidence>
<dbReference type="EMBL" id="NQNY01000013">
    <property type="protein sequence ID" value="PAK21104.1"/>
    <property type="molecule type" value="Genomic_DNA"/>
</dbReference>
<keyword evidence="9" id="KW-1185">Reference proteome</keyword>
<dbReference type="Proteomes" id="UP000216943">
    <property type="component" value="Unassembled WGS sequence"/>
</dbReference>
<gene>
    <name evidence="5 7" type="primary">rpmG</name>
    <name evidence="6" type="ORF">CJF60_03030</name>
    <name evidence="7" type="ORF">CJJ23_03840</name>
</gene>
<dbReference type="AlphaFoldDB" id="A0A269TI32"/>
<reference evidence="7" key="2">
    <citation type="submission" date="2017-08" db="EMBL/GenBank/DDBJ databases">
        <authorList>
            <person name="de Groot N.N."/>
        </authorList>
    </citation>
    <scope>NUCLEOTIDE SEQUENCE [LARGE SCALE GENOMIC DNA]</scope>
    <source>
        <strain evidence="7">723</strain>
    </source>
</reference>
<evidence type="ECO:0000256" key="3">
    <source>
        <dbReference type="ARBA" id="ARBA00023274"/>
    </source>
</evidence>
<accession>A0A269TI32</accession>
<name>A0A269TI32_9BACT</name>
<evidence type="ECO:0000256" key="5">
    <source>
        <dbReference type="HAMAP-Rule" id="MF_00294"/>
    </source>
</evidence>
<dbReference type="NCBIfam" id="NF001764">
    <property type="entry name" value="PRK00504.1"/>
    <property type="match status" value="1"/>
</dbReference>
<dbReference type="InterPro" id="IPR001705">
    <property type="entry name" value="Ribosomal_bL33"/>
</dbReference>
<dbReference type="GO" id="GO:0006412">
    <property type="term" value="P:translation"/>
    <property type="evidence" value="ECO:0007669"/>
    <property type="project" value="UniProtKB-UniRule"/>
</dbReference>
<sequence length="45" mass="5310">MSTKIAIACEICRNRIKSTNSKEERLAIKKYCKVCKKHTMHKEEK</sequence>
<keyword evidence="3 5" id="KW-0687">Ribonucleoprotein</keyword>
<protein>
    <recommendedName>
        <fullName evidence="4 5">Large ribosomal subunit protein bL33</fullName>
    </recommendedName>
</protein>
<comment type="similarity">
    <text evidence="1 5">Belongs to the bacterial ribosomal protein bL33 family.</text>
</comment>